<dbReference type="AlphaFoldDB" id="A0A8X6KVJ7"/>
<comment type="caution">
    <text evidence="1">The sequence shown here is derived from an EMBL/GenBank/DDBJ whole genome shotgun (WGS) entry which is preliminary data.</text>
</comment>
<evidence type="ECO:0000313" key="1">
    <source>
        <dbReference type="EMBL" id="GFQ85881.1"/>
    </source>
</evidence>
<name>A0A8X6KVJ7_TRICU</name>
<proteinExistence type="predicted"/>
<sequence>MFWISARPSSKEGSSPLLQICAVWRVTPDFPPEPLLQFLRSLSSMKLGIAMQEDDTFTRHGRQFVSDVFV</sequence>
<dbReference type="Proteomes" id="UP000887116">
    <property type="component" value="Unassembled WGS sequence"/>
</dbReference>
<accession>A0A8X6KVJ7</accession>
<reference evidence="1" key="1">
    <citation type="submission" date="2020-07" db="EMBL/GenBank/DDBJ databases">
        <title>Multicomponent nature underlies the extraordinary mechanical properties of spider dragline silk.</title>
        <authorList>
            <person name="Kono N."/>
            <person name="Nakamura H."/>
            <person name="Mori M."/>
            <person name="Yoshida Y."/>
            <person name="Ohtoshi R."/>
            <person name="Malay A.D."/>
            <person name="Moran D.A.P."/>
            <person name="Tomita M."/>
            <person name="Numata K."/>
            <person name="Arakawa K."/>
        </authorList>
    </citation>
    <scope>NUCLEOTIDE SEQUENCE</scope>
</reference>
<evidence type="ECO:0000313" key="2">
    <source>
        <dbReference type="Proteomes" id="UP000887116"/>
    </source>
</evidence>
<gene>
    <name evidence="1" type="ORF">TNCT_348841</name>
</gene>
<keyword evidence="2" id="KW-1185">Reference proteome</keyword>
<protein>
    <submittedName>
        <fullName evidence="1">Uncharacterized protein</fullName>
    </submittedName>
</protein>
<dbReference type="EMBL" id="BMAO01032943">
    <property type="protein sequence ID" value="GFQ85881.1"/>
    <property type="molecule type" value="Genomic_DNA"/>
</dbReference>
<organism evidence="1 2">
    <name type="scientific">Trichonephila clavata</name>
    <name type="common">Joro spider</name>
    <name type="synonym">Nephila clavata</name>
    <dbReference type="NCBI Taxonomy" id="2740835"/>
    <lineage>
        <taxon>Eukaryota</taxon>
        <taxon>Metazoa</taxon>
        <taxon>Ecdysozoa</taxon>
        <taxon>Arthropoda</taxon>
        <taxon>Chelicerata</taxon>
        <taxon>Arachnida</taxon>
        <taxon>Araneae</taxon>
        <taxon>Araneomorphae</taxon>
        <taxon>Entelegynae</taxon>
        <taxon>Araneoidea</taxon>
        <taxon>Nephilidae</taxon>
        <taxon>Trichonephila</taxon>
    </lineage>
</organism>